<dbReference type="Proteomes" id="UP001187343">
    <property type="component" value="Unassembled WGS sequence"/>
</dbReference>
<accession>A0AA88PDC0</accession>
<evidence type="ECO:0000313" key="2">
    <source>
        <dbReference type="EMBL" id="KAK2878372.1"/>
    </source>
</evidence>
<feature type="region of interest" description="Disordered" evidence="1">
    <location>
        <begin position="1"/>
        <end position="56"/>
    </location>
</feature>
<dbReference type="PANTHER" id="PTHR14680:SF1">
    <property type="entry name" value="REQUIRED FOR DRUG-INDUCED DEATH PROTEIN 1"/>
    <property type="match status" value="1"/>
</dbReference>
<protein>
    <submittedName>
        <fullName evidence="2">Uncharacterized protein</fullName>
    </submittedName>
</protein>
<dbReference type="InterPro" id="IPR031667">
    <property type="entry name" value="RDD1"/>
</dbReference>
<proteinExistence type="predicted"/>
<gene>
    <name evidence="2" type="ORF">Q8A67_019163</name>
</gene>
<feature type="compositionally biased region" description="Basic residues" evidence="1">
    <location>
        <begin position="1"/>
        <end position="19"/>
    </location>
</feature>
<evidence type="ECO:0000256" key="1">
    <source>
        <dbReference type="SAM" id="MobiDB-lite"/>
    </source>
</evidence>
<reference evidence="2" key="1">
    <citation type="submission" date="2023-08" db="EMBL/GenBank/DDBJ databases">
        <title>Chromosome-level Genome Assembly of mud carp (Cirrhinus molitorella).</title>
        <authorList>
            <person name="Liu H."/>
        </authorList>
    </citation>
    <scope>NUCLEOTIDE SEQUENCE</scope>
    <source>
        <strain evidence="2">Prfri</strain>
        <tissue evidence="2">Muscle</tissue>
    </source>
</reference>
<dbReference type="Pfam" id="PF15828">
    <property type="entry name" value="RDD1"/>
    <property type="match status" value="1"/>
</dbReference>
<sequence length="142" mass="16365">MARKRVKLKRKSKHKKNKTKTVPTNDNQPAKEEIKVQDEPQRLDSSKCENKKKKSAKQVHIAFLPEKYQPLVEDDVVDQPRDDSIKKKQDKYKKLRKNMGKALRYSWKCLVVGLQNLSTAYSMPLGVGATIVPDIQRAKAHI</sequence>
<comment type="caution">
    <text evidence="2">The sequence shown here is derived from an EMBL/GenBank/DDBJ whole genome shotgun (WGS) entry which is preliminary data.</text>
</comment>
<keyword evidence="3" id="KW-1185">Reference proteome</keyword>
<name>A0AA88PDC0_9TELE</name>
<dbReference type="PANTHER" id="PTHR14680">
    <property type="entry name" value="SI:DKEY-126G1.9-RELATED"/>
    <property type="match status" value="1"/>
</dbReference>
<dbReference type="EMBL" id="JAUYZG010000019">
    <property type="protein sequence ID" value="KAK2878372.1"/>
    <property type="molecule type" value="Genomic_DNA"/>
</dbReference>
<feature type="compositionally biased region" description="Basic and acidic residues" evidence="1">
    <location>
        <begin position="29"/>
        <end position="49"/>
    </location>
</feature>
<dbReference type="AlphaFoldDB" id="A0AA88PDC0"/>
<organism evidence="2 3">
    <name type="scientific">Cirrhinus molitorella</name>
    <name type="common">mud carp</name>
    <dbReference type="NCBI Taxonomy" id="172907"/>
    <lineage>
        <taxon>Eukaryota</taxon>
        <taxon>Metazoa</taxon>
        <taxon>Chordata</taxon>
        <taxon>Craniata</taxon>
        <taxon>Vertebrata</taxon>
        <taxon>Euteleostomi</taxon>
        <taxon>Actinopterygii</taxon>
        <taxon>Neopterygii</taxon>
        <taxon>Teleostei</taxon>
        <taxon>Ostariophysi</taxon>
        <taxon>Cypriniformes</taxon>
        <taxon>Cyprinidae</taxon>
        <taxon>Labeoninae</taxon>
        <taxon>Labeonini</taxon>
        <taxon>Cirrhinus</taxon>
    </lineage>
</organism>
<evidence type="ECO:0000313" key="3">
    <source>
        <dbReference type="Proteomes" id="UP001187343"/>
    </source>
</evidence>